<protein>
    <submittedName>
        <fullName evidence="2">Uncharacterized protein</fullName>
    </submittedName>
</protein>
<dbReference type="AlphaFoldDB" id="A0AAV7MQK0"/>
<sequence>MPTSPGLTVGVSSELGQPDKHYGLYHSHARRGGGSDSPQGTGFFVRRAHASQAEVRCPLCGCTSGSAVGELYRVGKELRRLVGPRGP</sequence>
<evidence type="ECO:0000256" key="1">
    <source>
        <dbReference type="SAM" id="MobiDB-lite"/>
    </source>
</evidence>
<reference evidence="2" key="1">
    <citation type="journal article" date="2022" name="bioRxiv">
        <title>Sequencing and chromosome-scale assembly of the giantPleurodeles waltlgenome.</title>
        <authorList>
            <person name="Brown T."/>
            <person name="Elewa A."/>
            <person name="Iarovenko S."/>
            <person name="Subramanian E."/>
            <person name="Araus A.J."/>
            <person name="Petzold A."/>
            <person name="Susuki M."/>
            <person name="Suzuki K.-i.T."/>
            <person name="Hayashi T."/>
            <person name="Toyoda A."/>
            <person name="Oliveira C."/>
            <person name="Osipova E."/>
            <person name="Leigh N.D."/>
            <person name="Simon A."/>
            <person name="Yun M.H."/>
        </authorList>
    </citation>
    <scope>NUCLEOTIDE SEQUENCE</scope>
    <source>
        <strain evidence="2">20211129_DDA</strain>
        <tissue evidence="2">Liver</tissue>
    </source>
</reference>
<feature type="compositionally biased region" description="Polar residues" evidence="1">
    <location>
        <begin position="1"/>
        <end position="15"/>
    </location>
</feature>
<name>A0AAV7MQK0_PLEWA</name>
<comment type="caution">
    <text evidence="2">The sequence shown here is derived from an EMBL/GenBank/DDBJ whole genome shotgun (WGS) entry which is preliminary data.</text>
</comment>
<accession>A0AAV7MQK0</accession>
<feature type="region of interest" description="Disordered" evidence="1">
    <location>
        <begin position="1"/>
        <end position="42"/>
    </location>
</feature>
<evidence type="ECO:0000313" key="3">
    <source>
        <dbReference type="Proteomes" id="UP001066276"/>
    </source>
</evidence>
<dbReference type="Proteomes" id="UP001066276">
    <property type="component" value="Chromosome 9"/>
</dbReference>
<organism evidence="2 3">
    <name type="scientific">Pleurodeles waltl</name>
    <name type="common">Iberian ribbed newt</name>
    <dbReference type="NCBI Taxonomy" id="8319"/>
    <lineage>
        <taxon>Eukaryota</taxon>
        <taxon>Metazoa</taxon>
        <taxon>Chordata</taxon>
        <taxon>Craniata</taxon>
        <taxon>Vertebrata</taxon>
        <taxon>Euteleostomi</taxon>
        <taxon>Amphibia</taxon>
        <taxon>Batrachia</taxon>
        <taxon>Caudata</taxon>
        <taxon>Salamandroidea</taxon>
        <taxon>Salamandridae</taxon>
        <taxon>Pleurodelinae</taxon>
        <taxon>Pleurodeles</taxon>
    </lineage>
</organism>
<evidence type="ECO:0000313" key="2">
    <source>
        <dbReference type="EMBL" id="KAJ1105656.1"/>
    </source>
</evidence>
<gene>
    <name evidence="2" type="ORF">NDU88_003061</name>
</gene>
<dbReference type="EMBL" id="JANPWB010000013">
    <property type="protein sequence ID" value="KAJ1105656.1"/>
    <property type="molecule type" value="Genomic_DNA"/>
</dbReference>
<proteinExistence type="predicted"/>
<keyword evidence="3" id="KW-1185">Reference proteome</keyword>